<keyword evidence="2" id="KW-1185">Reference proteome</keyword>
<comment type="caution">
    <text evidence="1">The sequence shown here is derived from an EMBL/GenBank/DDBJ whole genome shotgun (WGS) entry which is preliminary data.</text>
</comment>
<evidence type="ECO:0000313" key="2">
    <source>
        <dbReference type="Proteomes" id="UP000689195"/>
    </source>
</evidence>
<dbReference type="AlphaFoldDB" id="A0A8S1X4V4"/>
<protein>
    <submittedName>
        <fullName evidence="1">Uncharacterized protein</fullName>
    </submittedName>
</protein>
<dbReference type="Proteomes" id="UP000689195">
    <property type="component" value="Unassembled WGS sequence"/>
</dbReference>
<accession>A0A8S1X4V4</accession>
<reference evidence="1" key="1">
    <citation type="submission" date="2021-01" db="EMBL/GenBank/DDBJ databases">
        <authorList>
            <consortium name="Genoscope - CEA"/>
            <person name="William W."/>
        </authorList>
    </citation>
    <scope>NUCLEOTIDE SEQUENCE</scope>
</reference>
<proteinExistence type="predicted"/>
<organism evidence="1 2">
    <name type="scientific">Paramecium pentaurelia</name>
    <dbReference type="NCBI Taxonomy" id="43138"/>
    <lineage>
        <taxon>Eukaryota</taxon>
        <taxon>Sar</taxon>
        <taxon>Alveolata</taxon>
        <taxon>Ciliophora</taxon>
        <taxon>Intramacronucleata</taxon>
        <taxon>Oligohymenophorea</taxon>
        <taxon>Peniculida</taxon>
        <taxon>Parameciidae</taxon>
        <taxon>Paramecium</taxon>
    </lineage>
</organism>
<dbReference type="EMBL" id="CAJJDO010000110">
    <property type="protein sequence ID" value="CAD8195830.1"/>
    <property type="molecule type" value="Genomic_DNA"/>
</dbReference>
<evidence type="ECO:0000313" key="1">
    <source>
        <dbReference type="EMBL" id="CAD8195830.1"/>
    </source>
</evidence>
<sequence>MVIFNENITFSQTYFQQKSALNYLTNLKEKKPEIFSHQFDIYFEYYPSL</sequence>
<name>A0A8S1X4V4_9CILI</name>
<gene>
    <name evidence="1" type="ORF">PPENT_87.1.T1100165</name>
</gene>